<feature type="domain" description="Tyrosinase copper-binding" evidence="3">
    <location>
        <begin position="128"/>
        <end position="145"/>
    </location>
</feature>
<reference evidence="4 5" key="1">
    <citation type="submission" date="2016-11" db="EMBL/GenBank/DDBJ databases">
        <title>Draft Genome Assembly of Colletotrichum chlorophyti a pathogen of herbaceous plants.</title>
        <authorList>
            <person name="Gan P."/>
            <person name="Narusaka M."/>
            <person name="Tsushima A."/>
            <person name="Narusaka Y."/>
            <person name="Takano Y."/>
            <person name="Shirasu K."/>
        </authorList>
    </citation>
    <scope>NUCLEOTIDE SEQUENCE [LARGE SCALE GENOMIC DNA]</scope>
    <source>
        <strain evidence="4 5">NTL11</strain>
    </source>
</reference>
<dbReference type="AlphaFoldDB" id="A0A1Q8RG93"/>
<sequence>MGGMGFLSLWTSHHRDRDGPDEIDFSDEEIDSGNALARLNDRALQNARSLLNQDTQPGPVFNSSCQGDNVLMRKEWRSLAEEDRLSFIGAVQCMMRAPPLSDRKRVPMAKSLYDDFVAVHYTNFQTTHMTASFFAWHRYYLVTFEQKLRTQCGYKGALPYWEWGLDVDDPAASPLFDGSATSLGSDGAAIPHDGLRLRQSFSQNLIVLPPGTGGGCIKTGPFANMTVHIGPANLPQYGTEQPFSVANPLLDVPRCLKRDLNKYVASSYTSFRNSTSLILLQKNIQEFTTLLQGDDRFYSNTLGVQGGSFIFGGDPGADGRIAPGDPAFWVHQAQVDRLYWIWQNQDFENRQGVFGTVTFQDNPRSQNGTVEDFVDIAPLNTPVKVKDLINTVAGTPLCYMYQ</sequence>
<dbReference type="PRINTS" id="PR00092">
    <property type="entry name" value="TYROSINASE"/>
</dbReference>
<dbReference type="Gene3D" id="1.10.1280.10">
    <property type="entry name" value="Di-copper center containing domain from catechol oxidase"/>
    <property type="match status" value="1"/>
</dbReference>
<dbReference type="SUPFAM" id="SSF48056">
    <property type="entry name" value="Di-copper centre-containing domain"/>
    <property type="match status" value="1"/>
</dbReference>
<dbReference type="STRING" id="708187.A0A1Q8RG93"/>
<keyword evidence="2" id="KW-0560">Oxidoreductase</keyword>
<dbReference type="InterPro" id="IPR002227">
    <property type="entry name" value="Tyrosinase_Cu-bd"/>
</dbReference>
<dbReference type="GO" id="GO:0046872">
    <property type="term" value="F:metal ion binding"/>
    <property type="evidence" value="ECO:0007669"/>
    <property type="project" value="UniProtKB-KW"/>
</dbReference>
<keyword evidence="5" id="KW-1185">Reference proteome</keyword>
<evidence type="ECO:0000313" key="4">
    <source>
        <dbReference type="EMBL" id="OLN83361.1"/>
    </source>
</evidence>
<proteinExistence type="predicted"/>
<evidence type="ECO:0000256" key="1">
    <source>
        <dbReference type="ARBA" id="ARBA00022723"/>
    </source>
</evidence>
<comment type="caution">
    <text evidence="4">The sequence shown here is derived from an EMBL/GenBank/DDBJ whole genome shotgun (WGS) entry which is preliminary data.</text>
</comment>
<dbReference type="InterPro" id="IPR050316">
    <property type="entry name" value="Tyrosinase/Hemocyanin"/>
</dbReference>
<dbReference type="InterPro" id="IPR008922">
    <property type="entry name" value="Di-copper_centre_dom_sf"/>
</dbReference>
<evidence type="ECO:0000259" key="3">
    <source>
        <dbReference type="PROSITE" id="PS00497"/>
    </source>
</evidence>
<dbReference type="Proteomes" id="UP000186583">
    <property type="component" value="Unassembled WGS sequence"/>
</dbReference>
<protein>
    <submittedName>
        <fullName evidence="4">Tyrosinase 2</fullName>
    </submittedName>
</protein>
<dbReference type="OrthoDB" id="6132182at2759"/>
<dbReference type="PROSITE" id="PS00497">
    <property type="entry name" value="TYROSINASE_1"/>
    <property type="match status" value="1"/>
</dbReference>
<dbReference type="PANTHER" id="PTHR11474:SF125">
    <property type="entry name" value="N-ACETYL-6-HYDROXYTRYPTOPHAN OXIDASE IVOB-RELATED"/>
    <property type="match status" value="1"/>
</dbReference>
<organism evidence="4 5">
    <name type="scientific">Colletotrichum chlorophyti</name>
    <dbReference type="NCBI Taxonomy" id="708187"/>
    <lineage>
        <taxon>Eukaryota</taxon>
        <taxon>Fungi</taxon>
        <taxon>Dikarya</taxon>
        <taxon>Ascomycota</taxon>
        <taxon>Pezizomycotina</taxon>
        <taxon>Sordariomycetes</taxon>
        <taxon>Hypocreomycetidae</taxon>
        <taxon>Glomerellales</taxon>
        <taxon>Glomerellaceae</taxon>
        <taxon>Colletotrichum</taxon>
    </lineage>
</organism>
<accession>A0A1Q8RG93</accession>
<dbReference type="PANTHER" id="PTHR11474">
    <property type="entry name" value="TYROSINASE FAMILY MEMBER"/>
    <property type="match status" value="1"/>
</dbReference>
<dbReference type="EMBL" id="MPGH01000204">
    <property type="protein sequence ID" value="OLN83361.1"/>
    <property type="molecule type" value="Genomic_DNA"/>
</dbReference>
<gene>
    <name evidence="4" type="ORF">CCHL11_03070</name>
</gene>
<evidence type="ECO:0000313" key="5">
    <source>
        <dbReference type="Proteomes" id="UP000186583"/>
    </source>
</evidence>
<evidence type="ECO:0000256" key="2">
    <source>
        <dbReference type="ARBA" id="ARBA00023002"/>
    </source>
</evidence>
<name>A0A1Q8RG93_9PEZI</name>
<dbReference type="GO" id="GO:0016491">
    <property type="term" value="F:oxidoreductase activity"/>
    <property type="evidence" value="ECO:0007669"/>
    <property type="project" value="UniProtKB-KW"/>
</dbReference>
<dbReference type="Pfam" id="PF00264">
    <property type="entry name" value="Tyrosinase"/>
    <property type="match status" value="1"/>
</dbReference>
<keyword evidence="1" id="KW-0479">Metal-binding</keyword>